<dbReference type="EMBL" id="SJPI01000001">
    <property type="protein sequence ID" value="TWT53771.1"/>
    <property type="molecule type" value="Genomic_DNA"/>
</dbReference>
<comment type="caution">
    <text evidence="1">The sequence shown here is derived from an EMBL/GenBank/DDBJ whole genome shotgun (WGS) entry which is preliminary data.</text>
</comment>
<evidence type="ECO:0000313" key="1">
    <source>
        <dbReference type="EMBL" id="TWT53771.1"/>
    </source>
</evidence>
<protein>
    <submittedName>
        <fullName evidence="1">Uncharacterized protein</fullName>
    </submittedName>
</protein>
<organism evidence="1 2">
    <name type="scientific">Rubripirellula amarantea</name>
    <dbReference type="NCBI Taxonomy" id="2527999"/>
    <lineage>
        <taxon>Bacteria</taxon>
        <taxon>Pseudomonadati</taxon>
        <taxon>Planctomycetota</taxon>
        <taxon>Planctomycetia</taxon>
        <taxon>Pirellulales</taxon>
        <taxon>Pirellulaceae</taxon>
        <taxon>Rubripirellula</taxon>
    </lineage>
</organism>
<gene>
    <name evidence="1" type="ORF">Pla22_14040</name>
</gene>
<dbReference type="AlphaFoldDB" id="A0A5C5WUK4"/>
<dbReference type="OrthoDB" id="285926at2"/>
<keyword evidence="2" id="KW-1185">Reference proteome</keyword>
<accession>A0A5C5WUK4</accession>
<reference evidence="1 2" key="1">
    <citation type="submission" date="2019-02" db="EMBL/GenBank/DDBJ databases">
        <title>Deep-cultivation of Planctomycetes and their phenomic and genomic characterization uncovers novel biology.</title>
        <authorList>
            <person name="Wiegand S."/>
            <person name="Jogler M."/>
            <person name="Boedeker C."/>
            <person name="Pinto D."/>
            <person name="Vollmers J."/>
            <person name="Rivas-Marin E."/>
            <person name="Kohn T."/>
            <person name="Peeters S.H."/>
            <person name="Heuer A."/>
            <person name="Rast P."/>
            <person name="Oberbeckmann S."/>
            <person name="Bunk B."/>
            <person name="Jeske O."/>
            <person name="Meyerdierks A."/>
            <person name="Storesund J.E."/>
            <person name="Kallscheuer N."/>
            <person name="Luecker S."/>
            <person name="Lage O.M."/>
            <person name="Pohl T."/>
            <person name="Merkel B.J."/>
            <person name="Hornburger P."/>
            <person name="Mueller R.-W."/>
            <person name="Bruemmer F."/>
            <person name="Labrenz M."/>
            <person name="Spormann A.M."/>
            <person name="Op Den Camp H."/>
            <person name="Overmann J."/>
            <person name="Amann R."/>
            <person name="Jetten M.S.M."/>
            <person name="Mascher T."/>
            <person name="Medema M.H."/>
            <person name="Devos D.P."/>
            <person name="Kaster A.-K."/>
            <person name="Ovreas L."/>
            <person name="Rohde M."/>
            <person name="Galperin M.Y."/>
            <person name="Jogler C."/>
        </authorList>
    </citation>
    <scope>NUCLEOTIDE SEQUENCE [LARGE SCALE GENOMIC DNA]</scope>
    <source>
        <strain evidence="1 2">Pla22</strain>
    </source>
</reference>
<sequence length="77" mass="8193">MRVVVLILVLVLVLGLIGWLQFSSPNGNPTIEVDTDKVRQDTSTIVEKTKNAVDSAAGKIDASIDREPVAPVDPVAP</sequence>
<dbReference type="RefSeq" id="WP_146513925.1">
    <property type="nucleotide sequence ID" value="NZ_SJPI01000001.1"/>
</dbReference>
<name>A0A5C5WUK4_9BACT</name>
<proteinExistence type="predicted"/>
<evidence type="ECO:0000313" key="2">
    <source>
        <dbReference type="Proteomes" id="UP000316598"/>
    </source>
</evidence>
<dbReference type="Proteomes" id="UP000316598">
    <property type="component" value="Unassembled WGS sequence"/>
</dbReference>